<dbReference type="InterPro" id="IPR046462">
    <property type="entry name" value="TerL_nuclease"/>
</dbReference>
<feature type="domain" description="Terminase large subunit-like ATPase" evidence="1">
    <location>
        <begin position="46"/>
        <end position="187"/>
    </location>
</feature>
<reference evidence="3" key="1">
    <citation type="journal article" date="2015" name="Nature">
        <title>Complex archaea that bridge the gap between prokaryotes and eukaryotes.</title>
        <authorList>
            <person name="Spang A."/>
            <person name="Saw J.H."/>
            <person name="Jorgensen S.L."/>
            <person name="Zaremba-Niedzwiedzka K."/>
            <person name="Martijn J."/>
            <person name="Lind A.E."/>
            <person name="van Eijk R."/>
            <person name="Schleper C."/>
            <person name="Guy L."/>
            <person name="Ettema T.J."/>
        </authorList>
    </citation>
    <scope>NUCLEOTIDE SEQUENCE</scope>
</reference>
<evidence type="ECO:0008006" key="4">
    <source>
        <dbReference type="Google" id="ProtNLM"/>
    </source>
</evidence>
<dbReference type="InterPro" id="IPR027417">
    <property type="entry name" value="P-loop_NTPase"/>
</dbReference>
<dbReference type="InterPro" id="IPR046461">
    <property type="entry name" value="TerL_ATPase"/>
</dbReference>
<dbReference type="GO" id="GO:0004519">
    <property type="term" value="F:endonuclease activity"/>
    <property type="evidence" value="ECO:0007669"/>
    <property type="project" value="InterPro"/>
</dbReference>
<dbReference type="AlphaFoldDB" id="A0A0F9VZ37"/>
<sequence>MKRSARNAAWIEKHCRVPEGRLMGQPLKVHWVQREILEAIYDTPTRTAIISMGRKNAKTAFTSCIKLLHLAGPEATPNSQLYGSAQSRKQAAVLFDLSAKIIRLSSELSEYIVIRDSSKQLLCRELGTVYEALSAEAGTKHGLSPKLIIHDELGQVRGPRFPLYDALETAQGAHDEPLTIIISTQAPNDADLLSVLIDDARTKADPLTKLIIYEAPEDADPFIEETWKLANPTLGEILSLESVRIDAEKAKRMPSFESTFRNLKLNQRVEADDPFIPPGIWQKCGGEVDTDALEGGLVYAGLDLSGRHDLTALAIIAEDKNRVWHARVEFFAPEKGLYERAKKDRAPYDVWAKDGWITLTPGASVDYEIVAMRLIEICDQLDVAAIGFDRWRIDVLIKELKRLGAELPLIAHGQGYKDMSPALDELESTISNELLRHGNNPVLTMCAANSRTTKDAAGNRKLDKARATGRIDGMVALAMARGVAAGTEPEKKDRGVSIYEQGVV</sequence>
<comment type="caution">
    <text evidence="3">The sequence shown here is derived from an EMBL/GenBank/DDBJ whole genome shotgun (WGS) entry which is preliminary data.</text>
</comment>
<dbReference type="Pfam" id="PF03354">
    <property type="entry name" value="TerL_ATPase"/>
    <property type="match status" value="1"/>
</dbReference>
<gene>
    <name evidence="3" type="ORF">LCGC14_0424450</name>
</gene>
<evidence type="ECO:0000259" key="2">
    <source>
        <dbReference type="Pfam" id="PF20441"/>
    </source>
</evidence>
<dbReference type="EMBL" id="LAZR01000391">
    <property type="protein sequence ID" value="KKN71028.1"/>
    <property type="molecule type" value="Genomic_DNA"/>
</dbReference>
<dbReference type="PANTHER" id="PTHR41287">
    <property type="match status" value="1"/>
</dbReference>
<name>A0A0F9VZ37_9ZZZZ</name>
<organism evidence="3">
    <name type="scientific">marine sediment metagenome</name>
    <dbReference type="NCBI Taxonomy" id="412755"/>
    <lineage>
        <taxon>unclassified sequences</taxon>
        <taxon>metagenomes</taxon>
        <taxon>ecological metagenomes</taxon>
    </lineage>
</organism>
<feature type="domain" description="Terminase large subunit-like endonuclease" evidence="2">
    <location>
        <begin position="212"/>
        <end position="486"/>
    </location>
</feature>
<protein>
    <recommendedName>
        <fullName evidence="4">Terminase</fullName>
    </recommendedName>
</protein>
<evidence type="ECO:0000313" key="3">
    <source>
        <dbReference type="EMBL" id="KKN71028.1"/>
    </source>
</evidence>
<dbReference type="InterPro" id="IPR005021">
    <property type="entry name" value="Terminase_largesu-like"/>
</dbReference>
<dbReference type="Gene3D" id="3.30.420.240">
    <property type="match status" value="1"/>
</dbReference>
<dbReference type="Pfam" id="PF20441">
    <property type="entry name" value="TerL_nuclease"/>
    <property type="match status" value="1"/>
</dbReference>
<dbReference type="PANTHER" id="PTHR41287:SF1">
    <property type="entry name" value="PROTEIN YMFN"/>
    <property type="match status" value="1"/>
</dbReference>
<dbReference type="Gene3D" id="3.40.50.300">
    <property type="entry name" value="P-loop containing nucleotide triphosphate hydrolases"/>
    <property type="match status" value="1"/>
</dbReference>
<accession>A0A0F9VZ37</accession>
<evidence type="ECO:0000259" key="1">
    <source>
        <dbReference type="Pfam" id="PF03354"/>
    </source>
</evidence>
<proteinExistence type="predicted"/>